<feature type="transmembrane region" description="Helical" evidence="1">
    <location>
        <begin position="9"/>
        <end position="27"/>
    </location>
</feature>
<keyword evidence="1" id="KW-0812">Transmembrane</keyword>
<evidence type="ECO:0000313" key="2">
    <source>
        <dbReference type="EMBL" id="QHT76279.1"/>
    </source>
</evidence>
<dbReference type="EMBL" id="MN739893">
    <property type="protein sequence ID" value="QHT76279.1"/>
    <property type="molecule type" value="Genomic_DNA"/>
</dbReference>
<evidence type="ECO:0000256" key="1">
    <source>
        <dbReference type="SAM" id="Phobius"/>
    </source>
</evidence>
<keyword evidence="1" id="KW-0472">Membrane</keyword>
<name>A0A6C0H721_9ZZZZ</name>
<proteinExistence type="predicted"/>
<sequence length="78" mass="9636">MSLLIPDSFWLVIHFVFLVTISISYLSDVFKRYLFDDFYKFFKENRDILLGCYYAYIAIDYYRRWRQSQQKTFLSSTE</sequence>
<organism evidence="2">
    <name type="scientific">viral metagenome</name>
    <dbReference type="NCBI Taxonomy" id="1070528"/>
    <lineage>
        <taxon>unclassified sequences</taxon>
        <taxon>metagenomes</taxon>
        <taxon>organismal metagenomes</taxon>
    </lineage>
</organism>
<dbReference type="AlphaFoldDB" id="A0A6C0H721"/>
<reference evidence="2" key="1">
    <citation type="journal article" date="2020" name="Nature">
        <title>Giant virus diversity and host interactions through global metagenomics.</title>
        <authorList>
            <person name="Schulz F."/>
            <person name="Roux S."/>
            <person name="Paez-Espino D."/>
            <person name="Jungbluth S."/>
            <person name="Walsh D.A."/>
            <person name="Denef V.J."/>
            <person name="McMahon K.D."/>
            <person name="Konstantinidis K.T."/>
            <person name="Eloe-Fadrosh E.A."/>
            <person name="Kyrpides N.C."/>
            <person name="Woyke T."/>
        </authorList>
    </citation>
    <scope>NUCLEOTIDE SEQUENCE</scope>
    <source>
        <strain evidence="2">GVMAG-M-3300023179-73</strain>
    </source>
</reference>
<keyword evidence="1" id="KW-1133">Transmembrane helix</keyword>
<accession>A0A6C0H721</accession>
<protein>
    <submittedName>
        <fullName evidence="2">Uncharacterized protein</fullName>
    </submittedName>
</protein>